<dbReference type="CDD" id="cd07505">
    <property type="entry name" value="HAD_BPGM-like"/>
    <property type="match status" value="1"/>
</dbReference>
<dbReference type="PANTHER" id="PTHR43481">
    <property type="entry name" value="FRUCTOSE-1-PHOSPHATE PHOSPHATASE"/>
    <property type="match status" value="1"/>
</dbReference>
<proteinExistence type="predicted"/>
<dbReference type="InterPro" id="IPR006439">
    <property type="entry name" value="HAD-SF_hydro_IA"/>
</dbReference>
<protein>
    <submittedName>
        <fullName evidence="1">HAD family phosphatase</fullName>
    </submittedName>
</protein>
<dbReference type="PRINTS" id="PR00413">
    <property type="entry name" value="HADHALOGNASE"/>
</dbReference>
<evidence type="ECO:0000313" key="1">
    <source>
        <dbReference type="EMBL" id="RGE87737.1"/>
    </source>
</evidence>
<dbReference type="InterPro" id="IPR051806">
    <property type="entry name" value="HAD-like_SPP"/>
</dbReference>
<dbReference type="Pfam" id="PF13419">
    <property type="entry name" value="HAD_2"/>
    <property type="match status" value="1"/>
</dbReference>
<dbReference type="PANTHER" id="PTHR43481:SF4">
    <property type="entry name" value="GLYCEROL-1-PHOSPHATE PHOSPHOHYDROLASE 1-RELATED"/>
    <property type="match status" value="1"/>
</dbReference>
<accession>A0A3E3K2S8</accession>
<organism evidence="1 2">
    <name type="scientific">Sellimonas intestinalis</name>
    <dbReference type="NCBI Taxonomy" id="1653434"/>
    <lineage>
        <taxon>Bacteria</taxon>
        <taxon>Bacillati</taxon>
        <taxon>Bacillota</taxon>
        <taxon>Clostridia</taxon>
        <taxon>Lachnospirales</taxon>
        <taxon>Lachnospiraceae</taxon>
        <taxon>Sellimonas</taxon>
    </lineage>
</organism>
<dbReference type="OrthoDB" id="9797743at2"/>
<dbReference type="NCBIfam" id="TIGR01509">
    <property type="entry name" value="HAD-SF-IA-v3"/>
    <property type="match status" value="1"/>
</dbReference>
<dbReference type="Proteomes" id="UP000261080">
    <property type="component" value="Unassembled WGS sequence"/>
</dbReference>
<gene>
    <name evidence="1" type="ORF">DW016_06335</name>
</gene>
<dbReference type="EMBL" id="QVLX01000003">
    <property type="protein sequence ID" value="RGE87737.1"/>
    <property type="molecule type" value="Genomic_DNA"/>
</dbReference>
<dbReference type="InterPro" id="IPR036412">
    <property type="entry name" value="HAD-like_sf"/>
</dbReference>
<dbReference type="InterPro" id="IPR023214">
    <property type="entry name" value="HAD_sf"/>
</dbReference>
<evidence type="ECO:0000313" key="2">
    <source>
        <dbReference type="Proteomes" id="UP000261080"/>
    </source>
</evidence>
<dbReference type="SUPFAM" id="SSF56784">
    <property type="entry name" value="HAD-like"/>
    <property type="match status" value="1"/>
</dbReference>
<dbReference type="InterPro" id="IPR023198">
    <property type="entry name" value="PGP-like_dom2"/>
</dbReference>
<dbReference type="SFLD" id="SFLDG01129">
    <property type="entry name" value="C1.5:_HAD__Beta-PGM__Phosphata"/>
    <property type="match status" value="1"/>
</dbReference>
<name>A0A3E3K2S8_9FIRM</name>
<dbReference type="AlphaFoldDB" id="A0A3E3K2S8"/>
<dbReference type="Gene3D" id="3.40.50.1000">
    <property type="entry name" value="HAD superfamily/HAD-like"/>
    <property type="match status" value="1"/>
</dbReference>
<reference evidence="1 2" key="1">
    <citation type="submission" date="2018-08" db="EMBL/GenBank/DDBJ databases">
        <title>A genome reference for cultivated species of the human gut microbiota.</title>
        <authorList>
            <person name="Zou Y."/>
            <person name="Xue W."/>
            <person name="Luo G."/>
        </authorList>
    </citation>
    <scope>NUCLEOTIDE SEQUENCE [LARGE SCALE GENOMIC DNA]</scope>
    <source>
        <strain evidence="1 2">AF37-2AT</strain>
    </source>
</reference>
<dbReference type="InterPro" id="IPR041492">
    <property type="entry name" value="HAD_2"/>
</dbReference>
<dbReference type="GO" id="GO:0050308">
    <property type="term" value="F:sugar-phosphatase activity"/>
    <property type="evidence" value="ECO:0007669"/>
    <property type="project" value="TreeGrafter"/>
</dbReference>
<sequence length="218" mass="24397">MEPKIRALVFDMDGLLFDSERVVQKSWYIAGERLGYPGIGDHIYHTLGFNVVRRSEYFRSVFGEEFPGEQFNQMTREIFHRLKEKEGVPKKPGVEALLSYGKEHGYLLGLATSSRREYSTHLLQDGGIWDYFDAAVFGDMVTNAKPDPEIYQKACEALGAAPQEAVALEDSPNGIRSAHAAGMRTIVVPDLVQPDGEIRRLCTWQCASLADVIDLLNA</sequence>
<comment type="caution">
    <text evidence="1">The sequence shown here is derived from an EMBL/GenBank/DDBJ whole genome shotgun (WGS) entry which is preliminary data.</text>
</comment>
<dbReference type="RefSeq" id="WP_024731828.1">
    <property type="nucleotide sequence ID" value="NZ_CALBAT010000027.1"/>
</dbReference>
<keyword evidence="2" id="KW-1185">Reference proteome</keyword>
<dbReference type="Gene3D" id="1.10.150.240">
    <property type="entry name" value="Putative phosphatase, domain 2"/>
    <property type="match status" value="1"/>
</dbReference>
<dbReference type="SFLD" id="SFLDG01135">
    <property type="entry name" value="C1.5.6:_HAD__Beta-PGM__Phospha"/>
    <property type="match status" value="1"/>
</dbReference>
<dbReference type="SFLD" id="SFLDS00003">
    <property type="entry name" value="Haloacid_Dehalogenase"/>
    <property type="match status" value="1"/>
</dbReference>